<sequence length="77" mass="8743">MRYPSFAFADFRFSVSERTVSWTFKILSEPLDISVRKSRSKHSDYNSSSSLYTAPFLSLLSTSPILVKSSSINPMQN</sequence>
<accession>A0AAN9MM87</accession>
<dbReference type="Proteomes" id="UP001374584">
    <property type="component" value="Unassembled WGS sequence"/>
</dbReference>
<proteinExistence type="predicted"/>
<comment type="caution">
    <text evidence="1">The sequence shown here is derived from an EMBL/GenBank/DDBJ whole genome shotgun (WGS) entry which is preliminary data.</text>
</comment>
<evidence type="ECO:0000313" key="2">
    <source>
        <dbReference type="Proteomes" id="UP001374584"/>
    </source>
</evidence>
<dbReference type="EMBL" id="JAYMYR010000006">
    <property type="protein sequence ID" value="KAK7356501.1"/>
    <property type="molecule type" value="Genomic_DNA"/>
</dbReference>
<protein>
    <submittedName>
        <fullName evidence="1">Uncharacterized protein</fullName>
    </submittedName>
</protein>
<evidence type="ECO:0000313" key="1">
    <source>
        <dbReference type="EMBL" id="KAK7356501.1"/>
    </source>
</evidence>
<organism evidence="1 2">
    <name type="scientific">Phaseolus coccineus</name>
    <name type="common">Scarlet runner bean</name>
    <name type="synonym">Phaseolus multiflorus</name>
    <dbReference type="NCBI Taxonomy" id="3886"/>
    <lineage>
        <taxon>Eukaryota</taxon>
        <taxon>Viridiplantae</taxon>
        <taxon>Streptophyta</taxon>
        <taxon>Embryophyta</taxon>
        <taxon>Tracheophyta</taxon>
        <taxon>Spermatophyta</taxon>
        <taxon>Magnoliopsida</taxon>
        <taxon>eudicotyledons</taxon>
        <taxon>Gunneridae</taxon>
        <taxon>Pentapetalae</taxon>
        <taxon>rosids</taxon>
        <taxon>fabids</taxon>
        <taxon>Fabales</taxon>
        <taxon>Fabaceae</taxon>
        <taxon>Papilionoideae</taxon>
        <taxon>50 kb inversion clade</taxon>
        <taxon>NPAAA clade</taxon>
        <taxon>indigoferoid/millettioid clade</taxon>
        <taxon>Phaseoleae</taxon>
        <taxon>Phaseolus</taxon>
    </lineage>
</organism>
<keyword evidence="2" id="KW-1185">Reference proteome</keyword>
<reference evidence="1 2" key="1">
    <citation type="submission" date="2024-01" db="EMBL/GenBank/DDBJ databases">
        <title>The genomes of 5 underutilized Papilionoideae crops provide insights into root nodulation and disease resistanc.</title>
        <authorList>
            <person name="Jiang F."/>
        </authorList>
    </citation>
    <scope>NUCLEOTIDE SEQUENCE [LARGE SCALE GENOMIC DNA]</scope>
    <source>
        <strain evidence="1">JINMINGXINNONG_FW02</strain>
        <tissue evidence="1">Leaves</tissue>
    </source>
</reference>
<name>A0AAN9MM87_PHACN</name>
<dbReference type="AlphaFoldDB" id="A0AAN9MM87"/>
<gene>
    <name evidence="1" type="ORF">VNO80_15774</name>
</gene>